<evidence type="ECO:0008006" key="4">
    <source>
        <dbReference type="Google" id="ProtNLM"/>
    </source>
</evidence>
<dbReference type="AlphaFoldDB" id="A0A1Y2K8A7"/>
<dbReference type="EMBL" id="LVJN01000015">
    <property type="protein sequence ID" value="OSM06990.1"/>
    <property type="molecule type" value="Genomic_DNA"/>
</dbReference>
<evidence type="ECO:0000313" key="3">
    <source>
        <dbReference type="Proteomes" id="UP000194003"/>
    </source>
</evidence>
<evidence type="ECO:0000313" key="2">
    <source>
        <dbReference type="EMBL" id="OSM06990.1"/>
    </source>
</evidence>
<accession>A0A1Y2K8A7</accession>
<reference evidence="2 3" key="1">
    <citation type="journal article" date="2016" name="BMC Genomics">
        <title>Combined genomic and structural analyses of a cultured magnetotactic bacterium reveals its niche adaptation to a dynamic environment.</title>
        <authorList>
            <person name="Araujo A.C."/>
            <person name="Morillo V."/>
            <person name="Cypriano J."/>
            <person name="Teixeira L.C."/>
            <person name="Leao P."/>
            <person name="Lyra S."/>
            <person name="Almeida L.G."/>
            <person name="Bazylinski D.A."/>
            <person name="Vasconcellos A.T."/>
            <person name="Abreu F."/>
            <person name="Lins U."/>
        </authorList>
    </citation>
    <scope>NUCLEOTIDE SEQUENCE [LARGE SCALE GENOMIC DNA]</scope>
    <source>
        <strain evidence="2 3">IT-1</strain>
    </source>
</reference>
<proteinExistence type="predicted"/>
<gene>
    <name evidence="2" type="ORF">MAIT1_00110</name>
</gene>
<name>A0A1Y2K8A7_9PROT</name>
<dbReference type="STRING" id="1434232.MAIT1_00110"/>
<keyword evidence="3" id="KW-1185">Reference proteome</keyword>
<sequence length="138" mass="14668">MMMARLLSVLTGLWLMGAAAMGNAQGQDPRAACYAALLDEAASWGLVLESDDDATVRSACEHNAHDPTQSSAALRKQYAGRLAKRDACVVGLTQRLDMAHHQAPPGADTQTLLRQACARGADDPAIAQMLARNILGWP</sequence>
<keyword evidence="1" id="KW-0732">Signal</keyword>
<comment type="caution">
    <text evidence="2">The sequence shown here is derived from an EMBL/GenBank/DDBJ whole genome shotgun (WGS) entry which is preliminary data.</text>
</comment>
<feature type="chain" id="PRO_5012372804" description="Secreted protein" evidence="1">
    <location>
        <begin position="25"/>
        <end position="138"/>
    </location>
</feature>
<protein>
    <recommendedName>
        <fullName evidence="4">Secreted protein</fullName>
    </recommendedName>
</protein>
<organism evidence="2 3">
    <name type="scientific">Magnetofaba australis IT-1</name>
    <dbReference type="NCBI Taxonomy" id="1434232"/>
    <lineage>
        <taxon>Bacteria</taxon>
        <taxon>Pseudomonadati</taxon>
        <taxon>Pseudomonadota</taxon>
        <taxon>Magnetococcia</taxon>
        <taxon>Magnetococcales</taxon>
        <taxon>Magnetococcaceae</taxon>
        <taxon>Magnetofaba</taxon>
    </lineage>
</organism>
<feature type="signal peptide" evidence="1">
    <location>
        <begin position="1"/>
        <end position="24"/>
    </location>
</feature>
<dbReference type="Proteomes" id="UP000194003">
    <property type="component" value="Unassembled WGS sequence"/>
</dbReference>
<evidence type="ECO:0000256" key="1">
    <source>
        <dbReference type="SAM" id="SignalP"/>
    </source>
</evidence>